<feature type="compositionally biased region" description="Polar residues" evidence="1">
    <location>
        <begin position="30"/>
        <end position="39"/>
    </location>
</feature>
<dbReference type="Proteomes" id="UP000270272">
    <property type="component" value="Chromosome"/>
</dbReference>
<evidence type="ECO:0000313" key="2">
    <source>
        <dbReference type="EMBL" id="VEB91967.1"/>
    </source>
</evidence>
<gene>
    <name evidence="2" type="ORF">NCTC11075_03189</name>
</gene>
<dbReference type="AlphaFoldDB" id="A0A447UNS5"/>
<name>A0A447UNS5_CITKO</name>
<sequence length="97" mass="10688">MRIVCVPSLRPGAVVNGQRVKRIDLTDDQMSVQMGSNRQQRPRGAKNRNSAARLKKEFPELAAGLHLPKIGRVEAISDTTGHSDISAPFRPRFAVNV</sequence>
<accession>A0A447UNS5</accession>
<protein>
    <submittedName>
        <fullName evidence="2">Uncharacterized protein</fullName>
    </submittedName>
</protein>
<evidence type="ECO:0000313" key="3">
    <source>
        <dbReference type="Proteomes" id="UP000270272"/>
    </source>
</evidence>
<feature type="region of interest" description="Disordered" evidence="1">
    <location>
        <begin position="30"/>
        <end position="51"/>
    </location>
</feature>
<evidence type="ECO:0000256" key="1">
    <source>
        <dbReference type="SAM" id="MobiDB-lite"/>
    </source>
</evidence>
<proteinExistence type="predicted"/>
<dbReference type="EMBL" id="LR134204">
    <property type="protein sequence ID" value="VEB91967.1"/>
    <property type="molecule type" value="Genomic_DNA"/>
</dbReference>
<organism evidence="2 3">
    <name type="scientific">Citrobacter koseri</name>
    <name type="common">Citrobacter diversus</name>
    <dbReference type="NCBI Taxonomy" id="545"/>
    <lineage>
        <taxon>Bacteria</taxon>
        <taxon>Pseudomonadati</taxon>
        <taxon>Pseudomonadota</taxon>
        <taxon>Gammaproteobacteria</taxon>
        <taxon>Enterobacterales</taxon>
        <taxon>Enterobacteriaceae</taxon>
        <taxon>Citrobacter</taxon>
    </lineage>
</organism>
<reference evidence="2 3" key="1">
    <citation type="submission" date="2018-12" db="EMBL/GenBank/DDBJ databases">
        <authorList>
            <consortium name="Pathogen Informatics"/>
        </authorList>
    </citation>
    <scope>NUCLEOTIDE SEQUENCE [LARGE SCALE GENOMIC DNA]</scope>
    <source>
        <strain evidence="2 3">NCTC11075</strain>
    </source>
</reference>